<dbReference type="GO" id="GO:0005507">
    <property type="term" value="F:copper ion binding"/>
    <property type="evidence" value="ECO:0007669"/>
    <property type="project" value="TreeGrafter"/>
</dbReference>
<evidence type="ECO:0000256" key="2">
    <source>
        <dbReference type="ARBA" id="ARBA00003215"/>
    </source>
</evidence>
<proteinExistence type="inferred from homology"/>
<evidence type="ECO:0000256" key="1">
    <source>
        <dbReference type="ARBA" id="ARBA00000553"/>
    </source>
</evidence>
<evidence type="ECO:0000256" key="9">
    <source>
        <dbReference type="ARBA" id="ARBA00048968"/>
    </source>
</evidence>
<name>A0A9D1L4Z4_9ACTN</name>
<dbReference type="PANTHER" id="PTHR30616">
    <property type="entry name" value="UNCHARACTERIZED PROTEIN YFIH"/>
    <property type="match status" value="1"/>
</dbReference>
<organism evidence="11 12">
    <name type="scientific">Candidatus Coprovicinus avistercoris</name>
    <dbReference type="NCBI Taxonomy" id="2840754"/>
    <lineage>
        <taxon>Bacteria</taxon>
        <taxon>Bacillati</taxon>
        <taxon>Actinomycetota</taxon>
        <taxon>Coriobacteriia</taxon>
        <taxon>Coriobacteriales</taxon>
        <taxon>Coriobacteriaceae</taxon>
        <taxon>Coriobacteriaceae incertae sedis</taxon>
        <taxon>Candidatus Coprovicinus</taxon>
    </lineage>
</organism>
<comment type="caution">
    <text evidence="11">The sequence shown here is derived from an EMBL/GenBank/DDBJ whole genome shotgun (WGS) entry which is preliminary data.</text>
</comment>
<dbReference type="SUPFAM" id="SSF64438">
    <property type="entry name" value="CNF1/YfiH-like putative cysteine hydrolases"/>
    <property type="match status" value="1"/>
</dbReference>
<protein>
    <submittedName>
        <fullName evidence="11">Laccase domain-containing protein</fullName>
    </submittedName>
</protein>
<keyword evidence="5" id="KW-0479">Metal-binding</keyword>
<evidence type="ECO:0000313" key="12">
    <source>
        <dbReference type="Proteomes" id="UP000824078"/>
    </source>
</evidence>
<sequence length="274" mass="29307">MFPELTERTCEGVTLLGDWRRPCGVSLAFSERMGGVSSVPYASLNLGAHVGDDLGAVEENRRRVLTAMGLSEFEDNLIVPNQVHGDNVCIIHSSDDHELARVRDEVAQGCDAVVCVASDVPVLMCFADCVPVILVTPHGFAVIHSGWRGTMAKIAGKAVRVLLSETASQPSEVLAYVGPHIGAEDYEVSKELLGRFVAEFGPRVRTHAQGNYLCLAEAIRSALEDEGITSDQILVSNLSTPSHTDKFYSYRAEAGTCGRHGAIAALVSPNGVMG</sequence>
<evidence type="ECO:0000256" key="3">
    <source>
        <dbReference type="ARBA" id="ARBA00007353"/>
    </source>
</evidence>
<evidence type="ECO:0000313" key="11">
    <source>
        <dbReference type="EMBL" id="HIU23483.1"/>
    </source>
</evidence>
<evidence type="ECO:0000256" key="8">
    <source>
        <dbReference type="ARBA" id="ARBA00047989"/>
    </source>
</evidence>
<evidence type="ECO:0000256" key="5">
    <source>
        <dbReference type="ARBA" id="ARBA00022723"/>
    </source>
</evidence>
<dbReference type="GO" id="GO:0017061">
    <property type="term" value="F:S-methyl-5-thioadenosine phosphorylase activity"/>
    <property type="evidence" value="ECO:0007669"/>
    <property type="project" value="UniProtKB-EC"/>
</dbReference>
<comment type="catalytic activity">
    <reaction evidence="8">
        <text>adenosine + H2O + H(+) = inosine + NH4(+)</text>
        <dbReference type="Rhea" id="RHEA:24408"/>
        <dbReference type="ChEBI" id="CHEBI:15377"/>
        <dbReference type="ChEBI" id="CHEBI:15378"/>
        <dbReference type="ChEBI" id="CHEBI:16335"/>
        <dbReference type="ChEBI" id="CHEBI:17596"/>
        <dbReference type="ChEBI" id="CHEBI:28938"/>
        <dbReference type="EC" id="3.5.4.4"/>
    </reaction>
    <physiologicalReaction direction="left-to-right" evidence="8">
        <dbReference type="Rhea" id="RHEA:24409"/>
    </physiologicalReaction>
</comment>
<dbReference type="AlphaFoldDB" id="A0A9D1L4Z4"/>
<dbReference type="InterPro" id="IPR003730">
    <property type="entry name" value="Cu_polyphenol_OxRdtase"/>
</dbReference>
<comment type="catalytic activity">
    <reaction evidence="1">
        <text>inosine + phosphate = alpha-D-ribose 1-phosphate + hypoxanthine</text>
        <dbReference type="Rhea" id="RHEA:27646"/>
        <dbReference type="ChEBI" id="CHEBI:17368"/>
        <dbReference type="ChEBI" id="CHEBI:17596"/>
        <dbReference type="ChEBI" id="CHEBI:43474"/>
        <dbReference type="ChEBI" id="CHEBI:57720"/>
        <dbReference type="EC" id="2.4.2.1"/>
    </reaction>
    <physiologicalReaction direction="left-to-right" evidence="1">
        <dbReference type="Rhea" id="RHEA:27647"/>
    </physiologicalReaction>
</comment>
<keyword evidence="6" id="KW-0378">Hydrolase</keyword>
<evidence type="ECO:0000256" key="4">
    <source>
        <dbReference type="ARBA" id="ARBA00022679"/>
    </source>
</evidence>
<comment type="similarity">
    <text evidence="3">Belongs to the purine nucleoside phosphorylase YfiH/LACC1 family.</text>
</comment>
<dbReference type="Proteomes" id="UP000824078">
    <property type="component" value="Unassembled WGS sequence"/>
</dbReference>
<evidence type="ECO:0000256" key="10">
    <source>
        <dbReference type="ARBA" id="ARBA00049893"/>
    </source>
</evidence>
<dbReference type="GO" id="GO:0016787">
    <property type="term" value="F:hydrolase activity"/>
    <property type="evidence" value="ECO:0007669"/>
    <property type="project" value="UniProtKB-KW"/>
</dbReference>
<dbReference type="CDD" id="cd16833">
    <property type="entry name" value="YfiH"/>
    <property type="match status" value="1"/>
</dbReference>
<reference evidence="11" key="1">
    <citation type="submission" date="2020-10" db="EMBL/GenBank/DDBJ databases">
        <authorList>
            <person name="Gilroy R."/>
        </authorList>
    </citation>
    <scope>NUCLEOTIDE SEQUENCE</scope>
    <source>
        <strain evidence="11">ChiHjej12B11-29160</strain>
    </source>
</reference>
<dbReference type="Pfam" id="PF02578">
    <property type="entry name" value="Cu-oxidase_4"/>
    <property type="match status" value="1"/>
</dbReference>
<dbReference type="Gene3D" id="3.60.140.10">
    <property type="entry name" value="CNF1/YfiH-like putative cysteine hydrolases"/>
    <property type="match status" value="1"/>
</dbReference>
<comment type="catalytic activity">
    <reaction evidence="10">
        <text>S-methyl-5'-thioadenosine + phosphate = 5-(methylsulfanyl)-alpha-D-ribose 1-phosphate + adenine</text>
        <dbReference type="Rhea" id="RHEA:11852"/>
        <dbReference type="ChEBI" id="CHEBI:16708"/>
        <dbReference type="ChEBI" id="CHEBI:17509"/>
        <dbReference type="ChEBI" id="CHEBI:43474"/>
        <dbReference type="ChEBI" id="CHEBI:58533"/>
        <dbReference type="EC" id="2.4.2.28"/>
    </reaction>
    <physiologicalReaction direction="left-to-right" evidence="10">
        <dbReference type="Rhea" id="RHEA:11853"/>
    </physiologicalReaction>
</comment>
<accession>A0A9D1L4Z4</accession>
<comment type="catalytic activity">
    <reaction evidence="9">
        <text>adenosine + phosphate = alpha-D-ribose 1-phosphate + adenine</text>
        <dbReference type="Rhea" id="RHEA:27642"/>
        <dbReference type="ChEBI" id="CHEBI:16335"/>
        <dbReference type="ChEBI" id="CHEBI:16708"/>
        <dbReference type="ChEBI" id="CHEBI:43474"/>
        <dbReference type="ChEBI" id="CHEBI:57720"/>
        <dbReference type="EC" id="2.4.2.1"/>
    </reaction>
    <physiologicalReaction direction="left-to-right" evidence="9">
        <dbReference type="Rhea" id="RHEA:27643"/>
    </physiologicalReaction>
</comment>
<dbReference type="InterPro" id="IPR038371">
    <property type="entry name" value="Cu_polyphenol_OxRdtase_sf"/>
</dbReference>
<evidence type="ECO:0000256" key="7">
    <source>
        <dbReference type="ARBA" id="ARBA00022833"/>
    </source>
</evidence>
<dbReference type="InterPro" id="IPR011324">
    <property type="entry name" value="Cytotoxic_necrot_fac-like_cat"/>
</dbReference>
<gene>
    <name evidence="11" type="ORF">IAD17_00960</name>
</gene>
<evidence type="ECO:0000256" key="6">
    <source>
        <dbReference type="ARBA" id="ARBA00022801"/>
    </source>
</evidence>
<keyword evidence="7" id="KW-0862">Zinc</keyword>
<dbReference type="PANTHER" id="PTHR30616:SF2">
    <property type="entry name" value="PURINE NUCLEOSIDE PHOSPHORYLASE LACC1"/>
    <property type="match status" value="1"/>
</dbReference>
<comment type="function">
    <text evidence="2">Purine nucleoside enzyme that catalyzes the phosphorolysis of adenosine and inosine nucleosides, yielding D-ribose 1-phosphate and the respective free bases, adenine and hypoxanthine. Also catalyzes the phosphorolysis of S-methyl-5'-thioadenosine into adenine and S-methyl-5-thio-alpha-D-ribose 1-phosphate. Also has adenosine deaminase activity.</text>
</comment>
<dbReference type="EMBL" id="DVMQ01000003">
    <property type="protein sequence ID" value="HIU23483.1"/>
    <property type="molecule type" value="Genomic_DNA"/>
</dbReference>
<keyword evidence="4" id="KW-0808">Transferase</keyword>
<reference evidence="11" key="2">
    <citation type="journal article" date="2021" name="PeerJ">
        <title>Extensive microbial diversity within the chicken gut microbiome revealed by metagenomics and culture.</title>
        <authorList>
            <person name="Gilroy R."/>
            <person name="Ravi A."/>
            <person name="Getino M."/>
            <person name="Pursley I."/>
            <person name="Horton D.L."/>
            <person name="Alikhan N.F."/>
            <person name="Baker D."/>
            <person name="Gharbi K."/>
            <person name="Hall N."/>
            <person name="Watson M."/>
            <person name="Adriaenssens E.M."/>
            <person name="Foster-Nyarko E."/>
            <person name="Jarju S."/>
            <person name="Secka A."/>
            <person name="Antonio M."/>
            <person name="Oren A."/>
            <person name="Chaudhuri R.R."/>
            <person name="La Ragione R."/>
            <person name="Hildebrand F."/>
            <person name="Pallen M.J."/>
        </authorList>
    </citation>
    <scope>NUCLEOTIDE SEQUENCE</scope>
    <source>
        <strain evidence="11">ChiHjej12B11-29160</strain>
    </source>
</reference>